<keyword evidence="3" id="KW-1185">Reference proteome</keyword>
<organism evidence="2 3">
    <name type="scientific">Caerostris darwini</name>
    <dbReference type="NCBI Taxonomy" id="1538125"/>
    <lineage>
        <taxon>Eukaryota</taxon>
        <taxon>Metazoa</taxon>
        <taxon>Ecdysozoa</taxon>
        <taxon>Arthropoda</taxon>
        <taxon>Chelicerata</taxon>
        <taxon>Arachnida</taxon>
        <taxon>Araneae</taxon>
        <taxon>Araneomorphae</taxon>
        <taxon>Entelegynae</taxon>
        <taxon>Araneoidea</taxon>
        <taxon>Araneidae</taxon>
        <taxon>Caerostris</taxon>
    </lineage>
</organism>
<accession>A0AAV4WLE1</accession>
<comment type="caution">
    <text evidence="2">The sequence shown here is derived from an EMBL/GenBank/DDBJ whole genome shotgun (WGS) entry which is preliminary data.</text>
</comment>
<evidence type="ECO:0000313" key="2">
    <source>
        <dbReference type="EMBL" id="GIY83502.1"/>
    </source>
</evidence>
<dbReference type="AlphaFoldDB" id="A0AAV4WLE1"/>
<feature type="region of interest" description="Disordered" evidence="1">
    <location>
        <begin position="217"/>
        <end position="248"/>
    </location>
</feature>
<reference evidence="2 3" key="1">
    <citation type="submission" date="2021-06" db="EMBL/GenBank/DDBJ databases">
        <title>Caerostris darwini draft genome.</title>
        <authorList>
            <person name="Kono N."/>
            <person name="Arakawa K."/>
        </authorList>
    </citation>
    <scope>NUCLEOTIDE SEQUENCE [LARGE SCALE GENOMIC DNA]</scope>
</reference>
<dbReference type="EMBL" id="BPLQ01014830">
    <property type="protein sequence ID" value="GIY83502.1"/>
    <property type="molecule type" value="Genomic_DNA"/>
</dbReference>
<gene>
    <name evidence="2" type="primary">AVEN_169922_1</name>
    <name evidence="2" type="ORF">CDAR_221531</name>
</gene>
<name>A0AAV4WLE1_9ARAC</name>
<proteinExistence type="predicted"/>
<evidence type="ECO:0000313" key="3">
    <source>
        <dbReference type="Proteomes" id="UP001054837"/>
    </source>
</evidence>
<dbReference type="Proteomes" id="UP001054837">
    <property type="component" value="Unassembled WGS sequence"/>
</dbReference>
<feature type="compositionally biased region" description="Low complexity" evidence="1">
    <location>
        <begin position="440"/>
        <end position="452"/>
    </location>
</feature>
<sequence>MRDCLQEVPLRIHIKVFYCYLNTSIMTSTYLPVETILKVGESELLLGESVKIQQVPLSSNYVSIGTQCDWKIETSESKSYNILSVNDKSDSTVSQDNILLDEKSTEDVSMAMKGWPSNLESSQSPEQKMLIPPNFSQQFAYNIQPLPSEEKFFLQFDYKTRNKLKTKQRRMDPYYRSQERMRQRTVMRMKRQDPRFRAAEREKGRYRMRLKRLDPVFRSQERERQRERMKLKRSDPGFREKEREQQRTRLHVKRLDPAFREKEAQLRMCIKRQSNGLYSALPAVKNKTSKKNMNMNINLINENQISKSDSDPIDNDNSIEMQNNQAVFPENIHTRILTLKPKESTLESFHFKKQQILNFNFYNSTKEQWVSQNELCSKAITHFNVTGENETLKPTSVQNDTIHLLRRDLSIVPKKIIPKDVLETETLVNVKAEEIPILESQKQSSSTDQDSSTFHKFSLTPCTGN</sequence>
<protein>
    <submittedName>
        <fullName evidence="2">Uncharacterized protein</fullName>
    </submittedName>
</protein>
<evidence type="ECO:0000256" key="1">
    <source>
        <dbReference type="SAM" id="MobiDB-lite"/>
    </source>
</evidence>
<feature type="region of interest" description="Disordered" evidence="1">
    <location>
        <begin position="440"/>
        <end position="465"/>
    </location>
</feature>